<dbReference type="InterPro" id="IPR037158">
    <property type="entry name" value="Thr_synth_N_sf"/>
</dbReference>
<dbReference type="CDD" id="cd01560">
    <property type="entry name" value="Thr-synth_2"/>
    <property type="match status" value="1"/>
</dbReference>
<dbReference type="GO" id="GO:0004795">
    <property type="term" value="F:threonine synthase activity"/>
    <property type="evidence" value="ECO:0007669"/>
    <property type="project" value="UniProtKB-UniRule"/>
</dbReference>
<evidence type="ECO:0000256" key="3">
    <source>
        <dbReference type="ARBA" id="ARBA00005517"/>
    </source>
</evidence>
<evidence type="ECO:0000256" key="6">
    <source>
        <dbReference type="ARBA" id="ARBA00022605"/>
    </source>
</evidence>
<protein>
    <recommendedName>
        <fullName evidence="5 10">Threonine synthase</fullName>
        <ecNumber evidence="4 10">4.2.3.1</ecNumber>
    </recommendedName>
</protein>
<evidence type="ECO:0000256" key="7">
    <source>
        <dbReference type="ARBA" id="ARBA00022697"/>
    </source>
</evidence>
<evidence type="ECO:0000256" key="4">
    <source>
        <dbReference type="ARBA" id="ARBA00013028"/>
    </source>
</evidence>
<dbReference type="EMBL" id="MN577567">
    <property type="protein sequence ID" value="QGT50134.1"/>
    <property type="molecule type" value="Genomic_DNA"/>
</dbReference>
<dbReference type="NCBIfam" id="TIGR00260">
    <property type="entry name" value="thrC"/>
    <property type="match status" value="1"/>
</dbReference>
<dbReference type="GO" id="GO:0005737">
    <property type="term" value="C:cytoplasm"/>
    <property type="evidence" value="ECO:0007669"/>
    <property type="project" value="TreeGrafter"/>
</dbReference>
<keyword evidence="6" id="KW-0028">Amino-acid biosynthesis</keyword>
<evidence type="ECO:0000256" key="8">
    <source>
        <dbReference type="ARBA" id="ARBA00022898"/>
    </source>
</evidence>
<sequence>MSKDSGRQNLLVSTRSEDAVGVGFEEAILQPVAKEGGLYTFQSLPTLSKDDIARFERLSYSELCEDIFARLGLGLDTHILKEALQSYESFDDITNPAPVKKIDSDLFILELFHGPTRAFKDMALQPFGKLLSSFAKQKHQDYLILTATSGDTGPAALESFAHKENIRVVCLYPQGGTSDVQRLQMTTQNAHNLKVLGIEGDFDDAQSALKSLLADSAFNDALAQRKIALSAANSVNIGRIVFQIIYHIWAYVSLIKTHSLSYGEKLSIIVPSGNFGNILGAFYAKKMGLPIGRLVVASNPNHILTDFITSGVYDITQRSLIKSFSPAMDILKSSNVERVLFDLYGVKRTKELMQSLEKTRRYALTSSELALLQEHFDAFFCDDEKCLQSIAAAFEKGHLIDPHTAVGYYVAQVLGREKLGKCVIASTAEWSKFAPIVESAISSRDTHQALADKEAIKAISQYQIQGQNVCITQSIENLFSKTEVHREILKTSQLKENILHWLDEA</sequence>
<dbReference type="GO" id="GO:0009088">
    <property type="term" value="P:threonine biosynthetic process"/>
    <property type="evidence" value="ECO:0007669"/>
    <property type="project" value="UniProtKB-UniRule"/>
</dbReference>
<evidence type="ECO:0000256" key="10">
    <source>
        <dbReference type="NCBIfam" id="TIGR00260"/>
    </source>
</evidence>
<dbReference type="AlphaFoldDB" id="A0A650EMN3"/>
<dbReference type="PROSITE" id="PS00165">
    <property type="entry name" value="DEHYDRATASE_SER_THR"/>
    <property type="match status" value="1"/>
</dbReference>
<accession>A0A650EMN3</accession>
<name>A0A650EMN3_9HELI</name>
<comment type="catalytic activity">
    <reaction evidence="9">
        <text>O-phospho-L-homoserine + H2O = L-threonine + phosphate</text>
        <dbReference type="Rhea" id="RHEA:10840"/>
        <dbReference type="ChEBI" id="CHEBI:15377"/>
        <dbReference type="ChEBI" id="CHEBI:43474"/>
        <dbReference type="ChEBI" id="CHEBI:57590"/>
        <dbReference type="ChEBI" id="CHEBI:57926"/>
        <dbReference type="EC" id="4.2.3.1"/>
    </reaction>
</comment>
<dbReference type="Gene3D" id="3.90.1380.10">
    <property type="entry name" value="Threonine synthase, N-terminal domain"/>
    <property type="match status" value="1"/>
</dbReference>
<feature type="domain" description="Tryptophan synthase beta chain-like PALP" evidence="12">
    <location>
        <begin position="100"/>
        <end position="413"/>
    </location>
</feature>
<keyword evidence="8 11" id="KW-0663">Pyridoxal phosphate</keyword>
<dbReference type="GO" id="GO:0030170">
    <property type="term" value="F:pyridoxal phosphate binding"/>
    <property type="evidence" value="ECO:0007669"/>
    <property type="project" value="InterPro"/>
</dbReference>
<feature type="domain" description="Threonine synthase N-terminal" evidence="13">
    <location>
        <begin position="12"/>
        <end position="70"/>
    </location>
</feature>
<reference evidence="14" key="1">
    <citation type="journal article" date="2020" name="J. ISSAAS">
        <title>Lactobacilli and other gastrointestinal microbiota of Peromyscus leucopus, reservoir host for agents of Lyme disease and other zoonoses in North America.</title>
        <authorList>
            <person name="Milovic A."/>
            <person name="Bassam K."/>
            <person name="Shao H."/>
            <person name="Chatzistamou I."/>
            <person name="Tufts D.M."/>
            <person name="Diuk-Wasser M."/>
            <person name="Barbour A.G."/>
        </authorList>
    </citation>
    <scope>NUCLEOTIDE SEQUENCE</scope>
    <source>
        <strain evidence="14">LL4</strain>
    </source>
</reference>
<dbReference type="PANTHER" id="PTHR43515">
    <property type="entry name" value="THREONINE SYNTHASE-LIKE 1"/>
    <property type="match status" value="1"/>
</dbReference>
<evidence type="ECO:0000256" key="9">
    <source>
        <dbReference type="ARBA" id="ARBA00049144"/>
    </source>
</evidence>
<dbReference type="InterPro" id="IPR036052">
    <property type="entry name" value="TrpB-like_PALP_sf"/>
</dbReference>
<comment type="similarity">
    <text evidence="3">Belongs to the threonine synthase family.</text>
</comment>
<gene>
    <name evidence="14" type="primary">thrC</name>
    <name evidence="14" type="ORF">Helico4rc_2540</name>
</gene>
<dbReference type="UniPathway" id="UPA00050">
    <property type="reaction ID" value="UER00065"/>
</dbReference>
<dbReference type="InterPro" id="IPR000634">
    <property type="entry name" value="Ser/Thr_deHydtase_PyrdxlP-BS"/>
</dbReference>
<keyword evidence="7" id="KW-0791">Threonine biosynthesis</keyword>
<proteinExistence type="inferred from homology"/>
<organism evidence="14">
    <name type="scientific">uncultured Helicobacter sp</name>
    <dbReference type="NCBI Taxonomy" id="175537"/>
    <lineage>
        <taxon>Bacteria</taxon>
        <taxon>Pseudomonadati</taxon>
        <taxon>Campylobacterota</taxon>
        <taxon>Epsilonproteobacteria</taxon>
        <taxon>Campylobacterales</taxon>
        <taxon>Helicobacteraceae</taxon>
        <taxon>Helicobacter</taxon>
        <taxon>environmental samples</taxon>
    </lineage>
</organism>
<evidence type="ECO:0000256" key="2">
    <source>
        <dbReference type="ARBA" id="ARBA00004979"/>
    </source>
</evidence>
<dbReference type="Pfam" id="PF14821">
    <property type="entry name" value="Thr_synth_N"/>
    <property type="match status" value="1"/>
</dbReference>
<evidence type="ECO:0000256" key="5">
    <source>
        <dbReference type="ARBA" id="ARBA00018679"/>
    </source>
</evidence>
<evidence type="ECO:0000313" key="14">
    <source>
        <dbReference type="EMBL" id="QGT50134.1"/>
    </source>
</evidence>
<dbReference type="InterPro" id="IPR004450">
    <property type="entry name" value="Thr_synthase-like"/>
</dbReference>
<dbReference type="SUPFAM" id="SSF53686">
    <property type="entry name" value="Tryptophan synthase beta subunit-like PLP-dependent enzymes"/>
    <property type="match status" value="1"/>
</dbReference>
<feature type="modified residue" description="N6-(pyridoxal phosphate)lysine" evidence="11">
    <location>
        <position position="120"/>
    </location>
</feature>
<dbReference type="Gene3D" id="3.40.50.1100">
    <property type="match status" value="2"/>
</dbReference>
<comment type="pathway">
    <text evidence="2">Amino-acid biosynthesis; L-threonine biosynthesis; L-threonine from L-aspartate: step 5/5.</text>
</comment>
<keyword evidence="14" id="KW-0456">Lyase</keyword>
<dbReference type="EC" id="4.2.3.1" evidence="4 10"/>
<evidence type="ECO:0000256" key="11">
    <source>
        <dbReference type="PIRSR" id="PIRSR604450-51"/>
    </source>
</evidence>
<dbReference type="PANTHER" id="PTHR43515:SF1">
    <property type="entry name" value="THREONINE SYNTHASE-LIKE 1"/>
    <property type="match status" value="1"/>
</dbReference>
<evidence type="ECO:0000256" key="1">
    <source>
        <dbReference type="ARBA" id="ARBA00001933"/>
    </source>
</evidence>
<evidence type="ECO:0000259" key="13">
    <source>
        <dbReference type="Pfam" id="PF14821"/>
    </source>
</evidence>
<comment type="cofactor">
    <cofactor evidence="1 11">
        <name>pyridoxal 5'-phosphate</name>
        <dbReference type="ChEBI" id="CHEBI:597326"/>
    </cofactor>
</comment>
<dbReference type="Pfam" id="PF00291">
    <property type="entry name" value="PALP"/>
    <property type="match status" value="1"/>
</dbReference>
<dbReference type="InterPro" id="IPR001926">
    <property type="entry name" value="TrpB-like_PALP"/>
</dbReference>
<dbReference type="InterPro" id="IPR029144">
    <property type="entry name" value="Thr_synth_N"/>
</dbReference>
<evidence type="ECO:0000259" key="12">
    <source>
        <dbReference type="Pfam" id="PF00291"/>
    </source>
</evidence>